<evidence type="ECO:0000256" key="5">
    <source>
        <dbReference type="ARBA" id="ARBA00022475"/>
    </source>
</evidence>
<keyword evidence="9 13" id="KW-1133">Transmembrane helix</keyword>
<dbReference type="Proteomes" id="UP000283077">
    <property type="component" value="Unassembled WGS sequence"/>
</dbReference>
<keyword evidence="8 13" id="KW-0653">Protein transport</keyword>
<keyword evidence="11" id="KW-0975">Bacterial flagellum</keyword>
<keyword evidence="6 13" id="KW-0812">Transmembrane</keyword>
<dbReference type="PRINTS" id="PR00951">
    <property type="entry name" value="FLGBIOSNFLIP"/>
</dbReference>
<evidence type="ECO:0000256" key="8">
    <source>
        <dbReference type="ARBA" id="ARBA00022927"/>
    </source>
</evidence>
<evidence type="ECO:0000256" key="12">
    <source>
        <dbReference type="ARBA" id="ARBA00023225"/>
    </source>
</evidence>
<dbReference type="EMBL" id="SACS01000012">
    <property type="protein sequence ID" value="RVU37067.1"/>
    <property type="molecule type" value="Genomic_DNA"/>
</dbReference>
<keyword evidence="15" id="KW-1185">Reference proteome</keyword>
<evidence type="ECO:0000256" key="11">
    <source>
        <dbReference type="ARBA" id="ARBA00023143"/>
    </source>
</evidence>
<feature type="transmembrane region" description="Helical" evidence="13">
    <location>
        <begin position="209"/>
        <end position="230"/>
    </location>
</feature>
<feature type="transmembrane region" description="Helical" evidence="13">
    <location>
        <begin position="76"/>
        <end position="95"/>
    </location>
</feature>
<evidence type="ECO:0000256" key="10">
    <source>
        <dbReference type="ARBA" id="ARBA00023136"/>
    </source>
</evidence>
<dbReference type="InterPro" id="IPR005837">
    <property type="entry name" value="FliP"/>
</dbReference>
<dbReference type="GO" id="GO:0005886">
    <property type="term" value="C:plasma membrane"/>
    <property type="evidence" value="ECO:0007669"/>
    <property type="project" value="UniProtKB-SubCell"/>
</dbReference>
<evidence type="ECO:0000256" key="7">
    <source>
        <dbReference type="ARBA" id="ARBA00022795"/>
    </source>
</evidence>
<dbReference type="PANTHER" id="PTHR30587:SF0">
    <property type="entry name" value="FLAGELLAR BIOSYNTHETIC PROTEIN FLIP"/>
    <property type="match status" value="1"/>
</dbReference>
<proteinExistence type="inferred from homology"/>
<dbReference type="OrthoDB" id="9805111at2"/>
<dbReference type="GO" id="GO:0044781">
    <property type="term" value="P:bacterial-type flagellum organization"/>
    <property type="evidence" value="ECO:0007669"/>
    <property type="project" value="UniProtKB-UniRule"/>
</dbReference>
<evidence type="ECO:0000256" key="2">
    <source>
        <dbReference type="ARBA" id="ARBA00006257"/>
    </source>
</evidence>
<organism evidence="14 15">
    <name type="scientific">Rheinheimera riviphila</name>
    <dbReference type="NCBI Taxonomy" id="1834037"/>
    <lineage>
        <taxon>Bacteria</taxon>
        <taxon>Pseudomonadati</taxon>
        <taxon>Pseudomonadota</taxon>
        <taxon>Gammaproteobacteria</taxon>
        <taxon>Chromatiales</taxon>
        <taxon>Chromatiaceae</taxon>
        <taxon>Rheinheimera</taxon>
    </lineage>
</organism>
<name>A0A437QRG3_9GAMM</name>
<keyword evidence="14" id="KW-0966">Cell projection</keyword>
<keyword evidence="5 13" id="KW-1003">Cell membrane</keyword>
<dbReference type="RefSeq" id="WP_127699363.1">
    <property type="nucleotide sequence ID" value="NZ_SACS01000012.1"/>
</dbReference>
<evidence type="ECO:0000256" key="9">
    <source>
        <dbReference type="ARBA" id="ARBA00022989"/>
    </source>
</evidence>
<accession>A0A437QRG3</accession>
<evidence type="ECO:0000256" key="1">
    <source>
        <dbReference type="ARBA" id="ARBA00003663"/>
    </source>
</evidence>
<dbReference type="PANTHER" id="PTHR30587">
    <property type="entry name" value="FLAGELLAR BIOSYNTHETIC PROTEIN FLIP"/>
    <property type="match status" value="1"/>
</dbReference>
<dbReference type="GO" id="GO:0009306">
    <property type="term" value="P:protein secretion"/>
    <property type="evidence" value="ECO:0007669"/>
    <property type="project" value="UniProtKB-UniRule"/>
</dbReference>
<evidence type="ECO:0000313" key="14">
    <source>
        <dbReference type="EMBL" id="RVU37067.1"/>
    </source>
</evidence>
<comment type="caution">
    <text evidence="14">The sequence shown here is derived from an EMBL/GenBank/DDBJ whole genome shotgun (WGS) entry which is preliminary data.</text>
</comment>
<keyword evidence="12 13" id="KW-1006">Bacterial flagellum protein export</keyword>
<sequence>MAEPMQAAAQLPAVDPLLQSIIGSVDKLAPEVQTFLMLSALSFIPVFLIAMTAFTRILIVLSLLRQALGLQQTPPNLVLMTLALFLTFYTMSPVFDAALQQGWVPFSQGSIDAAQAVTSALEPFKSFMIQQTREQDFVAIASMSGQPLPASPNEVKFAELVPAFLLSELTTAFKMAFVIFIPFLLIDLVVSSVLMALGMMMVPPITVSLPLKIMLFVLIDGWALVSQSLVSSFQ</sequence>
<keyword evidence="4 13" id="KW-0813">Transport</keyword>
<evidence type="ECO:0000256" key="6">
    <source>
        <dbReference type="ARBA" id="ARBA00022692"/>
    </source>
</evidence>
<dbReference type="NCBIfam" id="TIGR01103">
    <property type="entry name" value="fliP"/>
    <property type="match status" value="1"/>
</dbReference>
<evidence type="ECO:0000313" key="15">
    <source>
        <dbReference type="Proteomes" id="UP000283077"/>
    </source>
</evidence>
<dbReference type="Pfam" id="PF00813">
    <property type="entry name" value="FliP"/>
    <property type="match status" value="1"/>
</dbReference>
<dbReference type="AlphaFoldDB" id="A0A437QRG3"/>
<comment type="function">
    <text evidence="1 13">Plays a role in the flagellum-specific transport system.</text>
</comment>
<comment type="subcellular location">
    <subcellularLocation>
        <location evidence="13">Cell membrane</location>
        <topology evidence="13">Multi-pass membrane protein</topology>
    </subcellularLocation>
    <subcellularLocation>
        <location evidence="13">Bacterial flagellum basal body</location>
    </subcellularLocation>
</comment>
<dbReference type="InterPro" id="IPR005838">
    <property type="entry name" value="T3SS_IM_P"/>
</dbReference>
<protein>
    <recommendedName>
        <fullName evidence="3 13">Flagellar biosynthetic protein FliP</fullName>
    </recommendedName>
</protein>
<keyword evidence="10 13" id="KW-0472">Membrane</keyword>
<feature type="transmembrane region" description="Helical" evidence="13">
    <location>
        <begin position="175"/>
        <end position="197"/>
    </location>
</feature>
<dbReference type="GO" id="GO:0009425">
    <property type="term" value="C:bacterial-type flagellum basal body"/>
    <property type="evidence" value="ECO:0007669"/>
    <property type="project" value="UniProtKB-SubCell"/>
</dbReference>
<gene>
    <name evidence="13 14" type="primary">fliP</name>
    <name evidence="14" type="ORF">EOE67_12210</name>
</gene>
<dbReference type="PRINTS" id="PR01302">
    <property type="entry name" value="TYPE3IMPPROT"/>
</dbReference>
<reference evidence="14 15" key="1">
    <citation type="submission" date="2019-01" db="EMBL/GenBank/DDBJ databases">
        <authorList>
            <person name="Chen W.-M."/>
        </authorList>
    </citation>
    <scope>NUCLEOTIDE SEQUENCE [LARGE SCALE GENOMIC DNA]</scope>
    <source>
        <strain evidence="14 15">KYPC3</strain>
    </source>
</reference>
<comment type="similarity">
    <text evidence="2 13">Belongs to the FliP/MopC/SpaP family.</text>
</comment>
<keyword evidence="14" id="KW-0282">Flagellum</keyword>
<feature type="transmembrane region" description="Helical" evidence="13">
    <location>
        <begin position="35"/>
        <end position="64"/>
    </location>
</feature>
<evidence type="ECO:0000256" key="4">
    <source>
        <dbReference type="ARBA" id="ARBA00022448"/>
    </source>
</evidence>
<keyword evidence="7 13" id="KW-1005">Bacterial flagellum biogenesis</keyword>
<keyword evidence="14" id="KW-0969">Cilium</keyword>
<dbReference type="PROSITE" id="PS01061">
    <property type="entry name" value="FLIP_2"/>
    <property type="match status" value="1"/>
</dbReference>
<dbReference type="NCBIfam" id="NF009438">
    <property type="entry name" value="PRK12797.1"/>
    <property type="match status" value="1"/>
</dbReference>
<evidence type="ECO:0000256" key="13">
    <source>
        <dbReference type="RuleBase" id="RU362069"/>
    </source>
</evidence>
<evidence type="ECO:0000256" key="3">
    <source>
        <dbReference type="ARBA" id="ARBA00021714"/>
    </source>
</evidence>